<protein>
    <submittedName>
        <fullName evidence="2">Aminoglycoside phosphotransferase family protein</fullName>
    </submittedName>
</protein>
<dbReference type="InterPro" id="IPR051678">
    <property type="entry name" value="AGP_Transferase"/>
</dbReference>
<keyword evidence="3" id="KW-1185">Reference proteome</keyword>
<evidence type="ECO:0000313" key="3">
    <source>
        <dbReference type="Proteomes" id="UP001354931"/>
    </source>
</evidence>
<dbReference type="Proteomes" id="UP001354931">
    <property type="component" value="Unassembled WGS sequence"/>
</dbReference>
<dbReference type="PANTHER" id="PTHR21310">
    <property type="entry name" value="AMINOGLYCOSIDE PHOSPHOTRANSFERASE-RELATED-RELATED"/>
    <property type="match status" value="1"/>
</dbReference>
<feature type="domain" description="Aminoglycoside phosphotransferase" evidence="1">
    <location>
        <begin position="29"/>
        <end position="248"/>
    </location>
</feature>
<dbReference type="Gene3D" id="3.30.200.20">
    <property type="entry name" value="Phosphorylase Kinase, domain 1"/>
    <property type="match status" value="1"/>
</dbReference>
<evidence type="ECO:0000313" key="2">
    <source>
        <dbReference type="EMBL" id="MEB8339227.1"/>
    </source>
</evidence>
<dbReference type="RefSeq" id="WP_326017188.1">
    <property type="nucleotide sequence ID" value="NZ_JAOZYC010000111.1"/>
</dbReference>
<comment type="caution">
    <text evidence="2">The sequence shown here is derived from an EMBL/GenBank/DDBJ whole genome shotgun (WGS) entry which is preliminary data.</text>
</comment>
<dbReference type="Pfam" id="PF01636">
    <property type="entry name" value="APH"/>
    <property type="match status" value="1"/>
</dbReference>
<organism evidence="2 3">
    <name type="scientific">Streptomyces endophyticus</name>
    <dbReference type="NCBI Taxonomy" id="714166"/>
    <lineage>
        <taxon>Bacteria</taxon>
        <taxon>Bacillati</taxon>
        <taxon>Actinomycetota</taxon>
        <taxon>Actinomycetes</taxon>
        <taxon>Kitasatosporales</taxon>
        <taxon>Streptomycetaceae</taxon>
        <taxon>Streptomyces</taxon>
    </lineage>
</organism>
<gene>
    <name evidence="2" type="ORF">OKJ99_17165</name>
</gene>
<name>A0ABU6F6F1_9ACTN</name>
<accession>A0ABU6F6F1</accession>
<proteinExistence type="predicted"/>
<evidence type="ECO:0000259" key="1">
    <source>
        <dbReference type="Pfam" id="PF01636"/>
    </source>
</evidence>
<dbReference type="EMBL" id="JAOZYC010000111">
    <property type="protein sequence ID" value="MEB8339227.1"/>
    <property type="molecule type" value="Genomic_DNA"/>
</dbReference>
<dbReference type="InterPro" id="IPR011009">
    <property type="entry name" value="Kinase-like_dom_sf"/>
</dbReference>
<dbReference type="PANTHER" id="PTHR21310:SF15">
    <property type="entry name" value="AMINOGLYCOSIDE PHOSPHOTRANSFERASE DOMAIN-CONTAINING PROTEIN"/>
    <property type="match status" value="1"/>
</dbReference>
<dbReference type="InterPro" id="IPR002575">
    <property type="entry name" value="Aminoglycoside_PTrfase"/>
</dbReference>
<dbReference type="Gene3D" id="3.90.1200.10">
    <property type="match status" value="1"/>
</dbReference>
<sequence>MPSTPRQPTADAVRRVLEAMLPDGRAPQVRPVTEGGEHSTWWVGKAHVLRLATDPAMSARLRRELRLRDLVRPHVPVAVPASVAVGEWAPGLACTLDQRLPGESAEVRDVTAAGEEDLAGLLAGLRAVPVARTGPIGVPKVPPRSLESLRREAAAAAQKLDADGEFEAERLDQLAARAVAQLVPQPDTVLVHHDLKGEHLTVSADGRVRGVLDWADAVVGDAAEDIAGLTIAVGARAAVRSATLAGYGPRSCLRGLWLARCDVLVRLGDRLYGADDSPVGLLRVQAERAWEAILLELVSEG</sequence>
<reference evidence="2 3" key="1">
    <citation type="submission" date="2022-10" db="EMBL/GenBank/DDBJ databases">
        <authorList>
            <person name="Xie J."/>
            <person name="Shen N."/>
        </authorList>
    </citation>
    <scope>NUCLEOTIDE SEQUENCE [LARGE SCALE GENOMIC DNA]</scope>
    <source>
        <strain evidence="2 3">YIM65594</strain>
    </source>
</reference>
<dbReference type="SUPFAM" id="SSF56112">
    <property type="entry name" value="Protein kinase-like (PK-like)"/>
    <property type="match status" value="1"/>
</dbReference>